<protein>
    <recommendedName>
        <fullName evidence="3">Cysteine proteinase inhibitor</fullName>
    </recommendedName>
</protein>
<dbReference type="InterPro" id="IPR027214">
    <property type="entry name" value="Cystatin"/>
</dbReference>
<dbReference type="Gene3D" id="3.10.450.10">
    <property type="match status" value="2"/>
</dbReference>
<dbReference type="Proteomes" id="UP000008311">
    <property type="component" value="Unassembled WGS sequence"/>
</dbReference>
<keyword evidence="2 3" id="KW-0789">Thiol protease inhibitor</keyword>
<dbReference type="Pfam" id="PF16845">
    <property type="entry name" value="SQAPI"/>
    <property type="match status" value="1"/>
</dbReference>
<dbReference type="PANTHER" id="PTHR11413">
    <property type="entry name" value="CYSTATIN FAMILY MEMBER"/>
    <property type="match status" value="1"/>
</dbReference>
<dbReference type="eggNOG" id="ENOG502QRXR">
    <property type="taxonomic scope" value="Eukaryota"/>
</dbReference>
<dbReference type="SUPFAM" id="SSF54403">
    <property type="entry name" value="Cystatin/monellin"/>
    <property type="match status" value="2"/>
</dbReference>
<evidence type="ECO:0000259" key="4">
    <source>
        <dbReference type="SMART" id="SM00043"/>
    </source>
</evidence>
<evidence type="ECO:0000256" key="2">
    <source>
        <dbReference type="ARBA" id="ARBA00022704"/>
    </source>
</evidence>
<keyword evidence="6" id="KW-1185">Reference proteome</keyword>
<dbReference type="InterPro" id="IPR018073">
    <property type="entry name" value="Prot_inh_cystat_CS"/>
</dbReference>
<evidence type="ECO:0000256" key="1">
    <source>
        <dbReference type="ARBA" id="ARBA00022690"/>
    </source>
</evidence>
<keyword evidence="3" id="KW-0732">Signal</keyword>
<accession>B9SJN2</accession>
<dbReference type="PROSITE" id="PS00287">
    <property type="entry name" value="CYSTATIN"/>
    <property type="match status" value="1"/>
</dbReference>
<evidence type="ECO:0000313" key="6">
    <source>
        <dbReference type="Proteomes" id="UP000008311"/>
    </source>
</evidence>
<organism evidence="5 6">
    <name type="scientific">Ricinus communis</name>
    <name type="common">Castor bean</name>
    <dbReference type="NCBI Taxonomy" id="3988"/>
    <lineage>
        <taxon>Eukaryota</taxon>
        <taxon>Viridiplantae</taxon>
        <taxon>Streptophyta</taxon>
        <taxon>Embryophyta</taxon>
        <taxon>Tracheophyta</taxon>
        <taxon>Spermatophyta</taxon>
        <taxon>Magnoliopsida</taxon>
        <taxon>eudicotyledons</taxon>
        <taxon>Gunneridae</taxon>
        <taxon>Pentapetalae</taxon>
        <taxon>rosids</taxon>
        <taxon>fabids</taxon>
        <taxon>Malpighiales</taxon>
        <taxon>Euphorbiaceae</taxon>
        <taxon>Acalyphoideae</taxon>
        <taxon>Acalypheae</taxon>
        <taxon>Ricinus</taxon>
    </lineage>
</organism>
<sequence length="208" mass="23425">MVVNNRFYVILLSIMVVSWGNNSDLVESRELNLLGIRLPGGSHDSKGFENTGEIENLARFAVQEHNKKQNDVLEFVRVLKSKEQVVAGKLYYLTLEAIEAGHKKLYEVKVWVKPWMNFKQLKEFKYAEASTTSDLGGGLAVPANDPEVQDAANHAVKSIHQKSNSLSPYELLEIILAKAKVIEDYAKFELLLNVRRGIKEENVGVEVI</sequence>
<dbReference type="STRING" id="3988.B9SJN2"/>
<name>B9SJN2_RICCO</name>
<comment type="similarity">
    <text evidence="3">Belongs to the cystatin family. Phytocystatin subfamily.</text>
</comment>
<reference evidence="6" key="1">
    <citation type="journal article" date="2010" name="Nat. Biotechnol.">
        <title>Draft genome sequence of the oilseed species Ricinus communis.</title>
        <authorList>
            <person name="Chan A.P."/>
            <person name="Crabtree J."/>
            <person name="Zhao Q."/>
            <person name="Lorenzi H."/>
            <person name="Orvis J."/>
            <person name="Puiu D."/>
            <person name="Melake-Berhan A."/>
            <person name="Jones K.M."/>
            <person name="Redman J."/>
            <person name="Chen G."/>
            <person name="Cahoon E.B."/>
            <person name="Gedil M."/>
            <person name="Stanke M."/>
            <person name="Haas B.J."/>
            <person name="Wortman J.R."/>
            <person name="Fraser-Liggett C.M."/>
            <person name="Ravel J."/>
            <person name="Rabinowicz P.D."/>
        </authorList>
    </citation>
    <scope>NUCLEOTIDE SEQUENCE [LARGE SCALE GENOMIC DNA]</scope>
    <source>
        <strain evidence="6">cv. Hale</strain>
    </source>
</reference>
<dbReference type="InterPro" id="IPR046350">
    <property type="entry name" value="Cystatin_sf"/>
</dbReference>
<feature type="domain" description="Cystatin" evidence="4">
    <location>
        <begin position="37"/>
        <end position="127"/>
    </location>
</feature>
<gene>
    <name evidence="5" type="ORF">RCOM_1105980</name>
</gene>
<evidence type="ECO:0000256" key="3">
    <source>
        <dbReference type="RuleBase" id="RU362130"/>
    </source>
</evidence>
<dbReference type="InParanoid" id="B9SJN2"/>
<dbReference type="InterPro" id="IPR000010">
    <property type="entry name" value="Cystatin_dom"/>
</dbReference>
<dbReference type="MEROPS" id="I25.014"/>
<dbReference type="PANTHER" id="PTHR11413:SF110">
    <property type="entry name" value="CYSTEINE PROTEINASE INHIBITOR 6"/>
    <property type="match status" value="1"/>
</dbReference>
<proteinExistence type="inferred from homology"/>
<evidence type="ECO:0000313" key="5">
    <source>
        <dbReference type="EMBL" id="EEF36180.1"/>
    </source>
</evidence>
<feature type="signal peptide" evidence="3">
    <location>
        <begin position="1"/>
        <end position="20"/>
    </location>
</feature>
<dbReference type="EMBL" id="EQ973987">
    <property type="protein sequence ID" value="EEF36180.1"/>
    <property type="molecule type" value="Genomic_DNA"/>
</dbReference>
<dbReference type="CDD" id="cd00042">
    <property type="entry name" value="CY"/>
    <property type="match status" value="2"/>
</dbReference>
<keyword evidence="1 3" id="KW-0646">Protease inhibitor</keyword>
<feature type="chain" id="PRO_5005396838" description="Cysteine proteinase inhibitor" evidence="3">
    <location>
        <begin position="21"/>
        <end position="208"/>
    </location>
</feature>
<dbReference type="AlphaFoldDB" id="B9SJN2"/>
<dbReference type="GO" id="GO:0004869">
    <property type="term" value="F:cysteine-type endopeptidase inhibitor activity"/>
    <property type="evidence" value="ECO:0000318"/>
    <property type="project" value="GO_Central"/>
</dbReference>
<dbReference type="SMART" id="SM00043">
    <property type="entry name" value="CY"/>
    <property type="match status" value="1"/>
</dbReference>